<dbReference type="Proteomes" id="UP000000740">
    <property type="component" value="Chromosome 2"/>
</dbReference>
<gene>
    <name evidence="1" type="ordered locus">Hlac_3155</name>
</gene>
<name>B9LVH9_HALLT</name>
<dbReference type="KEGG" id="hla:Hlac_3155"/>
<dbReference type="EMBL" id="CP001366">
    <property type="protein sequence ID" value="ACM58692.1"/>
    <property type="molecule type" value="Genomic_DNA"/>
</dbReference>
<proteinExistence type="predicted"/>
<dbReference type="GeneID" id="42369497"/>
<organism evidence="1 2">
    <name type="scientific">Halorubrum lacusprofundi (strain ATCC 49239 / DSM 5036 / JCM 8891 / ACAM 34)</name>
    <dbReference type="NCBI Taxonomy" id="416348"/>
    <lineage>
        <taxon>Archaea</taxon>
        <taxon>Methanobacteriati</taxon>
        <taxon>Methanobacteriota</taxon>
        <taxon>Stenosarchaea group</taxon>
        <taxon>Halobacteria</taxon>
        <taxon>Halobacteriales</taxon>
        <taxon>Haloferacaceae</taxon>
        <taxon>Halorubrum</taxon>
    </lineage>
</organism>
<evidence type="ECO:0000313" key="2">
    <source>
        <dbReference type="Proteomes" id="UP000000740"/>
    </source>
</evidence>
<dbReference type="RefSeq" id="WP_015911571.1">
    <property type="nucleotide sequence ID" value="NC_012028.1"/>
</dbReference>
<reference evidence="1 2" key="1">
    <citation type="journal article" date="2016" name="Stand. Genomic Sci.">
        <title>Complete genome sequence of the Antarctic Halorubrum lacusprofundi type strain ACAM 34.</title>
        <authorList>
            <person name="Anderson I.J."/>
            <person name="DasSarma P."/>
            <person name="Lucas S."/>
            <person name="Copeland A."/>
            <person name="Lapidus A."/>
            <person name="Del Rio T.G."/>
            <person name="Tice H."/>
            <person name="Dalin E."/>
            <person name="Bruce D.C."/>
            <person name="Goodwin L."/>
            <person name="Pitluck S."/>
            <person name="Sims D."/>
            <person name="Brettin T.S."/>
            <person name="Detter J.C."/>
            <person name="Han C.S."/>
            <person name="Larimer F."/>
            <person name="Hauser L."/>
            <person name="Land M."/>
            <person name="Ivanova N."/>
            <person name="Richardson P."/>
            <person name="Cavicchioli R."/>
            <person name="DasSarma S."/>
            <person name="Woese C.R."/>
            <person name="Kyrpides N.C."/>
        </authorList>
    </citation>
    <scope>NUCLEOTIDE SEQUENCE [LARGE SCALE GENOMIC DNA]</scope>
    <source>
        <strain evidence="2">ATCC 49239 / DSM 5036 / JCM 8891 / ACAM 34</strain>
    </source>
</reference>
<protein>
    <recommendedName>
        <fullName evidence="3">SprT-like domain-containing protein</fullName>
    </recommendedName>
</protein>
<sequence length="463" mass="53366">MAETRLDGGPSALTKKHVVAYENRDLLSDDEKWDIADEQFDLIPKGNYLDETAKDEINQVWREYTAAITNPDEAIELANNIKNFRQTAPDENPMTRHSRDDRTVRIKLHNPDSWSPSDRSEGKIKTIRHEMMHAYLLTNGYDHHRDARRGDYWGKVKVYRQFDELDFDYVERGGVSEITKYDINAGSAQPTAYMMLNENQRDDYDDRNIESPEWLQHIYDNTVAEAQDAGKIEYDGKYDSRGDLVFGPNPDLEEGGYVKVALLDHDGSEIELRVVKGIHEYKNQQVFAVDRDGLTKRIPVDRDTGQIIDDTMEFRQYAPESNVKVDYGVDPDDIAPDPGFQRTDEGSLAVFAEALSRSHFRMAISSEVFFGADRSDRYIYSPYSATNSQETAAKFAAVLFDGDLSQLYSQEEIENLYEHHEDLIWAANQHFVIPAYIRNELSVAVERDWEDIIEDLNRRYGEL</sequence>
<evidence type="ECO:0000313" key="1">
    <source>
        <dbReference type="EMBL" id="ACM58692.1"/>
    </source>
</evidence>
<keyword evidence="2" id="KW-1185">Reference proteome</keyword>
<evidence type="ECO:0008006" key="3">
    <source>
        <dbReference type="Google" id="ProtNLM"/>
    </source>
</evidence>
<accession>B9LVH9</accession>
<dbReference type="AlphaFoldDB" id="B9LVH9"/>
<dbReference type="HOGENOM" id="CLU_590017_0_0_2"/>